<dbReference type="OrthoDB" id="5694214at2"/>
<dbReference type="Gene3D" id="1.25.40.390">
    <property type="match status" value="1"/>
</dbReference>
<evidence type="ECO:0000256" key="4">
    <source>
        <dbReference type="ARBA" id="ARBA00023136"/>
    </source>
</evidence>
<organism evidence="9 10">
    <name type="scientific">Hoylesella buccalis DNF00853</name>
    <dbReference type="NCBI Taxonomy" id="1401074"/>
    <lineage>
        <taxon>Bacteria</taxon>
        <taxon>Pseudomonadati</taxon>
        <taxon>Bacteroidota</taxon>
        <taxon>Bacteroidia</taxon>
        <taxon>Bacteroidales</taxon>
        <taxon>Prevotellaceae</taxon>
        <taxon>Hoylesella</taxon>
    </lineage>
</organism>
<comment type="similarity">
    <text evidence="2">Belongs to the SusD family.</text>
</comment>
<evidence type="ECO:0000256" key="1">
    <source>
        <dbReference type="ARBA" id="ARBA00004442"/>
    </source>
</evidence>
<keyword evidence="5" id="KW-0998">Cell outer membrane</keyword>
<dbReference type="Gene3D" id="1.25.40.10">
    <property type="entry name" value="Tetratricopeptide repeat domain"/>
    <property type="match status" value="1"/>
</dbReference>
<dbReference type="InterPro" id="IPR033985">
    <property type="entry name" value="SusD-like_N"/>
</dbReference>
<keyword evidence="3 6" id="KW-0732">Signal</keyword>
<evidence type="ECO:0000256" key="2">
    <source>
        <dbReference type="ARBA" id="ARBA00006275"/>
    </source>
</evidence>
<evidence type="ECO:0000256" key="3">
    <source>
        <dbReference type="ARBA" id="ARBA00022729"/>
    </source>
</evidence>
<keyword evidence="4" id="KW-0472">Membrane</keyword>
<name>A0A096BRQ0_9BACT</name>
<proteinExistence type="inferred from homology"/>
<dbReference type="SUPFAM" id="SSF48452">
    <property type="entry name" value="TPR-like"/>
    <property type="match status" value="1"/>
</dbReference>
<dbReference type="PROSITE" id="PS51257">
    <property type="entry name" value="PROKAR_LIPOPROTEIN"/>
    <property type="match status" value="1"/>
</dbReference>
<evidence type="ECO:0000259" key="8">
    <source>
        <dbReference type="Pfam" id="PF14322"/>
    </source>
</evidence>
<feature type="signal peptide" evidence="6">
    <location>
        <begin position="1"/>
        <end position="26"/>
    </location>
</feature>
<comment type="subcellular location">
    <subcellularLocation>
        <location evidence="1">Cell outer membrane</location>
    </subcellularLocation>
</comment>
<dbReference type="InterPro" id="IPR011990">
    <property type="entry name" value="TPR-like_helical_dom_sf"/>
</dbReference>
<dbReference type="GO" id="GO:0009279">
    <property type="term" value="C:cell outer membrane"/>
    <property type="evidence" value="ECO:0007669"/>
    <property type="project" value="UniProtKB-SubCell"/>
</dbReference>
<dbReference type="Pfam" id="PF07980">
    <property type="entry name" value="SusD_RagB"/>
    <property type="match status" value="1"/>
</dbReference>
<feature type="domain" description="RagB/SusD" evidence="7">
    <location>
        <begin position="385"/>
        <end position="534"/>
    </location>
</feature>
<dbReference type="Pfam" id="PF14322">
    <property type="entry name" value="SusD-like_3"/>
    <property type="match status" value="1"/>
</dbReference>
<dbReference type="EMBL" id="JRNN01000034">
    <property type="protein sequence ID" value="KGF35909.1"/>
    <property type="molecule type" value="Genomic_DNA"/>
</dbReference>
<evidence type="ECO:0000313" key="10">
    <source>
        <dbReference type="Proteomes" id="UP000029556"/>
    </source>
</evidence>
<comment type="caution">
    <text evidence="9">The sequence shown here is derived from an EMBL/GenBank/DDBJ whole genome shotgun (WGS) entry which is preliminary data.</text>
</comment>
<feature type="domain" description="SusD-like N-terminal" evidence="8">
    <location>
        <begin position="106"/>
        <end position="233"/>
    </location>
</feature>
<feature type="chain" id="PRO_5001916466" evidence="6">
    <location>
        <begin position="27"/>
        <end position="534"/>
    </location>
</feature>
<evidence type="ECO:0000256" key="6">
    <source>
        <dbReference type="SAM" id="SignalP"/>
    </source>
</evidence>
<gene>
    <name evidence="9" type="ORF">HMPREF2137_03350</name>
</gene>
<reference evidence="9 10" key="1">
    <citation type="submission" date="2014-07" db="EMBL/GenBank/DDBJ databases">
        <authorList>
            <person name="McCorrison J."/>
            <person name="Sanka R."/>
            <person name="Torralba M."/>
            <person name="Gillis M."/>
            <person name="Haft D.H."/>
            <person name="Methe B."/>
            <person name="Sutton G."/>
            <person name="Nelson K.E."/>
        </authorList>
    </citation>
    <scope>NUCLEOTIDE SEQUENCE [LARGE SCALE GENOMIC DNA]</scope>
    <source>
        <strain evidence="9 10">DNF00853</strain>
    </source>
</reference>
<sequence length="534" mass="59065">MKRYIIKYTKKIFPVAILLLTMGMGSCVGDLDVTPIDPNKNTKLDPTALFNMCYANFGLEGIEGPGKANIAADDGGTAGLVRQMFNANELTTDEAICAWPDPGVTTLNTNEQDASNMMLSIYYNRLYYGISICNQYLGVASDVNATQTAEIRFLRALQFYLAMDAFGNIPLPTAITPEKPTQKTQAEVYQWLEKELLEIEPNLSDAKPKTSKDAGYGRIDKAAAWMLLSRLYLNAQIYTGTPQWTKAAEYAKKVIDSPYQLSKTAKGGYSAYQLMFMGDNGENGSSVEAIFPILQQGDKTAAYGCTTFMIASSYKNDMPSNGTTGTWGGNRARKELVSKFFPSGNAPQAEPAVMIKQAGDDRAIFWGKNRTLEIESVKDIVDFKKGYSVMKFTNVKSDGAAATNTGFADTDFFFFRTAEAYLTYAEATARLNNNVATAEGVALLNELRQRSHASTKAGYSINDILDERSREFYFEGQRRVDLIRYGKFGGNSDYVWSWKGGAANGRNFNAQRNIFPLPYSDLSVNENLKQNTGY</sequence>
<evidence type="ECO:0000259" key="7">
    <source>
        <dbReference type="Pfam" id="PF07980"/>
    </source>
</evidence>
<dbReference type="CDD" id="cd08977">
    <property type="entry name" value="SusD"/>
    <property type="match status" value="1"/>
</dbReference>
<accession>A0A096BRQ0</accession>
<evidence type="ECO:0000313" key="9">
    <source>
        <dbReference type="EMBL" id="KGF35909.1"/>
    </source>
</evidence>
<protein>
    <submittedName>
        <fullName evidence="9">Membrane protein</fullName>
    </submittedName>
</protein>
<dbReference type="RefSeq" id="WP_036872076.1">
    <property type="nucleotide sequence ID" value="NZ_JRNN01000034.1"/>
</dbReference>
<dbReference type="Gene3D" id="1.10.3780.10">
    <property type="entry name" value="SusD-like"/>
    <property type="match status" value="1"/>
</dbReference>
<evidence type="ECO:0000256" key="5">
    <source>
        <dbReference type="ARBA" id="ARBA00023237"/>
    </source>
</evidence>
<dbReference type="Proteomes" id="UP000029556">
    <property type="component" value="Unassembled WGS sequence"/>
</dbReference>
<dbReference type="InterPro" id="IPR012944">
    <property type="entry name" value="SusD_RagB_dom"/>
</dbReference>
<dbReference type="AlphaFoldDB" id="A0A096BRQ0"/>